<proteinExistence type="predicted"/>
<dbReference type="GO" id="GO:0008745">
    <property type="term" value="F:N-acetylmuramoyl-L-alanine amidase activity"/>
    <property type="evidence" value="ECO:0007669"/>
    <property type="project" value="UniProtKB-EC"/>
</dbReference>
<dbReference type="Proteomes" id="UP000236641">
    <property type="component" value="Unassembled WGS sequence"/>
</dbReference>
<keyword evidence="3" id="KW-0378">Hydrolase</keyword>
<dbReference type="RefSeq" id="WP_123912663.1">
    <property type="nucleotide sequence ID" value="NZ_POWF01000007.1"/>
</dbReference>
<evidence type="ECO:0000259" key="4">
    <source>
        <dbReference type="SMART" id="SM00646"/>
    </source>
</evidence>
<dbReference type="GO" id="GO:0009253">
    <property type="term" value="P:peptidoglycan catabolic process"/>
    <property type="evidence" value="ECO:0007669"/>
    <property type="project" value="InterPro"/>
</dbReference>
<dbReference type="PANTHER" id="PTHR30404">
    <property type="entry name" value="N-ACETYLMURAMOYL-L-ALANINE AMIDASE"/>
    <property type="match status" value="1"/>
</dbReference>
<keyword evidence="6" id="KW-1185">Reference proteome</keyword>
<dbReference type="SUPFAM" id="SSF53187">
    <property type="entry name" value="Zn-dependent exopeptidases"/>
    <property type="match status" value="1"/>
</dbReference>
<dbReference type="OrthoDB" id="9806267at2"/>
<evidence type="ECO:0000256" key="3">
    <source>
        <dbReference type="ARBA" id="ARBA00022801"/>
    </source>
</evidence>
<dbReference type="Pfam" id="PF01520">
    <property type="entry name" value="Amidase_3"/>
    <property type="match status" value="1"/>
</dbReference>
<dbReference type="AlphaFoldDB" id="A0A2K1DWZ2"/>
<evidence type="ECO:0000313" key="5">
    <source>
        <dbReference type="EMBL" id="PNQ72550.1"/>
    </source>
</evidence>
<protein>
    <recommendedName>
        <fullName evidence="2">N-acetylmuramoyl-L-alanine amidase</fullName>
        <ecNumber evidence="2">3.5.1.28</ecNumber>
    </recommendedName>
</protein>
<feature type="domain" description="MurNAc-LAA" evidence="4">
    <location>
        <begin position="85"/>
        <end position="195"/>
    </location>
</feature>
<organism evidence="5 6">
    <name type="scientific">Hanstruepera neustonica</name>
    <dbReference type="NCBI Taxonomy" id="1445657"/>
    <lineage>
        <taxon>Bacteria</taxon>
        <taxon>Pseudomonadati</taxon>
        <taxon>Bacteroidota</taxon>
        <taxon>Flavobacteriia</taxon>
        <taxon>Flavobacteriales</taxon>
        <taxon>Flavobacteriaceae</taxon>
        <taxon>Hanstruepera</taxon>
    </lineage>
</organism>
<dbReference type="InterPro" id="IPR002508">
    <property type="entry name" value="MurNAc-LAA_cat"/>
</dbReference>
<comment type="caution">
    <text evidence="5">The sequence shown here is derived from an EMBL/GenBank/DDBJ whole genome shotgun (WGS) entry which is preliminary data.</text>
</comment>
<evidence type="ECO:0000256" key="2">
    <source>
        <dbReference type="ARBA" id="ARBA00011901"/>
    </source>
</evidence>
<evidence type="ECO:0000256" key="1">
    <source>
        <dbReference type="ARBA" id="ARBA00001561"/>
    </source>
</evidence>
<dbReference type="EMBL" id="POWF01000007">
    <property type="protein sequence ID" value="PNQ72550.1"/>
    <property type="molecule type" value="Genomic_DNA"/>
</dbReference>
<gene>
    <name evidence="5" type="ORF">C1T31_10360</name>
</gene>
<comment type="catalytic activity">
    <reaction evidence="1">
        <text>Hydrolyzes the link between N-acetylmuramoyl residues and L-amino acid residues in certain cell-wall glycopeptides.</text>
        <dbReference type="EC" id="3.5.1.28"/>
    </reaction>
</comment>
<sequence length="197" mass="21764">MKTLLNLLGVALLIITLSFTPSKTKTVVIDVSHGGHDHGQQEHSITEKDIALQVAQKLQELSQNSSVEIILTRDSDAFVSLKDRSAFINKQKPHYMLSLHTNGHTDNSVSGYELFYGGEDYYEASKKLASNLSESLDIDLPSRGIKQAGFYLLKNTTCPSAFLEMGFLSNSQDRDYLTSESGQMAIATAIFKSLEQL</sequence>
<reference evidence="5 6" key="1">
    <citation type="submission" date="2018-01" db="EMBL/GenBank/DDBJ databases">
        <title>The draft genome of Hanstruepera neustonica JCM19743.</title>
        <authorList>
            <person name="He R.-H."/>
            <person name="Du Z.-J."/>
        </authorList>
    </citation>
    <scope>NUCLEOTIDE SEQUENCE [LARGE SCALE GENOMIC DNA]</scope>
    <source>
        <strain evidence="5 6">JCM19743</strain>
    </source>
</reference>
<dbReference type="CDD" id="cd02696">
    <property type="entry name" value="MurNAc-LAA"/>
    <property type="match status" value="1"/>
</dbReference>
<evidence type="ECO:0000313" key="6">
    <source>
        <dbReference type="Proteomes" id="UP000236641"/>
    </source>
</evidence>
<dbReference type="EC" id="3.5.1.28" evidence="2"/>
<name>A0A2K1DWZ2_9FLAO</name>
<dbReference type="SMART" id="SM00646">
    <property type="entry name" value="Ami_3"/>
    <property type="match status" value="1"/>
</dbReference>
<accession>A0A2K1DWZ2</accession>
<dbReference type="InterPro" id="IPR050695">
    <property type="entry name" value="N-acetylmuramoyl_amidase_3"/>
</dbReference>
<dbReference type="Gene3D" id="3.40.630.40">
    <property type="entry name" value="Zn-dependent exopeptidases"/>
    <property type="match status" value="1"/>
</dbReference>
<dbReference type="PANTHER" id="PTHR30404:SF0">
    <property type="entry name" value="N-ACETYLMURAMOYL-L-ALANINE AMIDASE AMIC"/>
    <property type="match status" value="1"/>
</dbReference>
<dbReference type="GO" id="GO:0030288">
    <property type="term" value="C:outer membrane-bounded periplasmic space"/>
    <property type="evidence" value="ECO:0007669"/>
    <property type="project" value="TreeGrafter"/>
</dbReference>